<proteinExistence type="predicted"/>
<evidence type="ECO:0000313" key="2">
    <source>
        <dbReference type="EMBL" id="KKK61286.1"/>
    </source>
</evidence>
<accession>A0A0F8ZMX3</accession>
<dbReference type="AlphaFoldDB" id="A0A0F8ZMX3"/>
<feature type="region of interest" description="Disordered" evidence="1">
    <location>
        <begin position="55"/>
        <end position="79"/>
    </location>
</feature>
<organism evidence="2">
    <name type="scientific">marine sediment metagenome</name>
    <dbReference type="NCBI Taxonomy" id="412755"/>
    <lineage>
        <taxon>unclassified sequences</taxon>
        <taxon>metagenomes</taxon>
        <taxon>ecological metagenomes</taxon>
    </lineage>
</organism>
<reference evidence="2" key="1">
    <citation type="journal article" date="2015" name="Nature">
        <title>Complex archaea that bridge the gap between prokaryotes and eukaryotes.</title>
        <authorList>
            <person name="Spang A."/>
            <person name="Saw J.H."/>
            <person name="Jorgensen S.L."/>
            <person name="Zaremba-Niedzwiedzka K."/>
            <person name="Martijn J."/>
            <person name="Lind A.E."/>
            <person name="van Eijk R."/>
            <person name="Schleper C."/>
            <person name="Guy L."/>
            <person name="Ettema T.J."/>
        </authorList>
    </citation>
    <scope>NUCLEOTIDE SEQUENCE</scope>
</reference>
<name>A0A0F8ZMX3_9ZZZZ</name>
<sequence>ARGQIDEKKEIDAAEKRVAMTISTLADETAGFTGGNWEQKFPQRAKEAAMIREAGLETASKPQNQGDVDDGANVVPDQE</sequence>
<feature type="non-terminal residue" evidence="2">
    <location>
        <position position="1"/>
    </location>
</feature>
<gene>
    <name evidence="2" type="ORF">LCGC14_3015840</name>
</gene>
<comment type="caution">
    <text evidence="2">The sequence shown here is derived from an EMBL/GenBank/DDBJ whole genome shotgun (WGS) entry which is preliminary data.</text>
</comment>
<dbReference type="EMBL" id="LAZR01062551">
    <property type="protein sequence ID" value="KKK61286.1"/>
    <property type="molecule type" value="Genomic_DNA"/>
</dbReference>
<protein>
    <submittedName>
        <fullName evidence="2">Uncharacterized protein</fullName>
    </submittedName>
</protein>
<evidence type="ECO:0000256" key="1">
    <source>
        <dbReference type="SAM" id="MobiDB-lite"/>
    </source>
</evidence>